<organism evidence="4 5">
    <name type="scientific">Cynoglossus semilaevis</name>
    <name type="common">Tongue sole</name>
    <dbReference type="NCBI Taxonomy" id="244447"/>
    <lineage>
        <taxon>Eukaryota</taxon>
        <taxon>Metazoa</taxon>
        <taxon>Chordata</taxon>
        <taxon>Craniata</taxon>
        <taxon>Vertebrata</taxon>
        <taxon>Euteleostomi</taxon>
        <taxon>Actinopterygii</taxon>
        <taxon>Neopterygii</taxon>
        <taxon>Teleostei</taxon>
        <taxon>Neoteleostei</taxon>
        <taxon>Acanthomorphata</taxon>
        <taxon>Carangaria</taxon>
        <taxon>Pleuronectiformes</taxon>
        <taxon>Pleuronectoidei</taxon>
        <taxon>Cynoglossidae</taxon>
        <taxon>Cynoglossinae</taxon>
        <taxon>Cynoglossus</taxon>
    </lineage>
</organism>
<evidence type="ECO:0000256" key="2">
    <source>
        <dbReference type="SAM" id="Coils"/>
    </source>
</evidence>
<dbReference type="AlphaFoldDB" id="A0A3P8VM60"/>
<reference evidence="4 5" key="1">
    <citation type="journal article" date="2014" name="Nat. Genet.">
        <title>Whole-genome sequence of a flatfish provides insights into ZW sex chromosome evolution and adaptation to a benthic lifestyle.</title>
        <authorList>
            <person name="Chen S."/>
            <person name="Zhang G."/>
            <person name="Shao C."/>
            <person name="Huang Q."/>
            <person name="Liu G."/>
            <person name="Zhang P."/>
            <person name="Song W."/>
            <person name="An N."/>
            <person name="Chalopin D."/>
            <person name="Volff J.N."/>
            <person name="Hong Y."/>
            <person name="Li Q."/>
            <person name="Sha Z."/>
            <person name="Zhou H."/>
            <person name="Xie M."/>
            <person name="Yu Q."/>
            <person name="Liu Y."/>
            <person name="Xiang H."/>
            <person name="Wang N."/>
            <person name="Wu K."/>
            <person name="Yang C."/>
            <person name="Zhou Q."/>
            <person name="Liao X."/>
            <person name="Yang L."/>
            <person name="Hu Q."/>
            <person name="Zhang J."/>
            <person name="Meng L."/>
            <person name="Jin L."/>
            <person name="Tian Y."/>
            <person name="Lian J."/>
            <person name="Yang J."/>
            <person name="Miao G."/>
            <person name="Liu S."/>
            <person name="Liang Z."/>
            <person name="Yan F."/>
            <person name="Li Y."/>
            <person name="Sun B."/>
            <person name="Zhang H."/>
            <person name="Zhang J."/>
            <person name="Zhu Y."/>
            <person name="Du M."/>
            <person name="Zhao Y."/>
            <person name="Schartl M."/>
            <person name="Tang Q."/>
            <person name="Wang J."/>
        </authorList>
    </citation>
    <scope>NUCLEOTIDE SEQUENCE</scope>
</reference>
<dbReference type="InterPro" id="IPR026183">
    <property type="entry name" value="Taxilin_fam"/>
</dbReference>
<feature type="compositionally biased region" description="Basic and acidic residues" evidence="3">
    <location>
        <begin position="32"/>
        <end position="43"/>
    </location>
</feature>
<dbReference type="STRING" id="244447.ENSCSEP00000014326"/>
<feature type="region of interest" description="Disordered" evidence="3">
    <location>
        <begin position="457"/>
        <end position="497"/>
    </location>
</feature>
<sequence length="534" mass="60605">MKKQDTEEVATEAAEDSPPAAGEMESPPPAKDNSDTNSSKESEPQTPQTNTPPQGEEAESQVAEAALSRCDMADELSRQLEDILSTYCQEAKSLTNRKSNSLELNGLSGEREEDKGEGGKVNGGDSGTQKDQKKTQDKKKVKCLGKEITLLMQTLNTLSTPEEKLGGLCKKYAELLEEHRNTQKQIKALQKKQSLVVQEKDNLRSEHSKAILARSKLESLCRELQRHNRTLKDEGVQRTRLEEEKRKEVTSHFQMTLNDIQTQMEQHNERNASLRQENSELAEKLKKLYEQYKLREEHIDKVVKHKDLQQQLVDAKLHQAQELLKESEERHDKEKDFLLKEAVESQRTCELMKQQEVHLKQQLSLYTEKFEEFQTTLSKSNEVFTTFKQEMEKMTKKIKKLEKETAMYRSRWESSNKTLLDMAEEKAVRDREFEALQGKVQRLDKLRRALKVERNELNKKVQNLSGQQGGASGASTSDPGTDSPSPPPTDSLPEPNACSVLDTTSCAHSCHCGPELSTNLILEEGNAQLVAMPE</sequence>
<evidence type="ECO:0000313" key="5">
    <source>
        <dbReference type="Proteomes" id="UP000265120"/>
    </source>
</evidence>
<dbReference type="KEGG" id="csem:103394642"/>
<evidence type="ECO:0000256" key="1">
    <source>
        <dbReference type="ARBA" id="ARBA00009550"/>
    </source>
</evidence>
<dbReference type="RefSeq" id="XP_008330271.1">
    <property type="nucleotide sequence ID" value="XM_008332049.3"/>
</dbReference>
<name>A0A3P8VM60_CYNSE</name>
<dbReference type="GeneTree" id="ENSGT00940000158303"/>
<dbReference type="FunCoup" id="A0A3P8VM60">
    <property type="interactions" value="1079"/>
</dbReference>
<dbReference type="InParanoid" id="A0A3P8VM60"/>
<dbReference type="CTD" id="200081"/>
<keyword evidence="2" id="KW-0175">Coiled coil</keyword>
<reference evidence="4" key="3">
    <citation type="submission" date="2025-09" db="UniProtKB">
        <authorList>
            <consortium name="Ensembl"/>
        </authorList>
    </citation>
    <scope>IDENTIFICATION</scope>
</reference>
<feature type="compositionally biased region" description="Basic and acidic residues" evidence="3">
    <location>
        <begin position="109"/>
        <end position="118"/>
    </location>
</feature>
<feature type="region of interest" description="Disordered" evidence="3">
    <location>
        <begin position="91"/>
        <end position="138"/>
    </location>
</feature>
<dbReference type="Proteomes" id="UP000265120">
    <property type="component" value="Chromosome 18"/>
</dbReference>
<feature type="compositionally biased region" description="Low complexity" evidence="3">
    <location>
        <begin position="44"/>
        <end position="54"/>
    </location>
</feature>
<dbReference type="PANTHER" id="PTHR16127:SF12">
    <property type="entry name" value="ALPHA-TAXILIN"/>
    <property type="match status" value="1"/>
</dbReference>
<evidence type="ECO:0000313" key="4">
    <source>
        <dbReference type="Ensembl" id="ENSCSEP00000014326.1"/>
    </source>
</evidence>
<dbReference type="OMA" id="VTEAPCC"/>
<dbReference type="PANTHER" id="PTHR16127">
    <property type="entry name" value="TAXILIN"/>
    <property type="match status" value="1"/>
</dbReference>
<evidence type="ECO:0000256" key="3">
    <source>
        <dbReference type="SAM" id="MobiDB-lite"/>
    </source>
</evidence>
<dbReference type="OrthoDB" id="425555at2759"/>
<feature type="compositionally biased region" description="Polar residues" evidence="3">
    <location>
        <begin position="91"/>
        <end position="103"/>
    </location>
</feature>
<dbReference type="Pfam" id="PF09728">
    <property type="entry name" value="Taxilin"/>
    <property type="match status" value="1"/>
</dbReference>
<feature type="region of interest" description="Disordered" evidence="3">
    <location>
        <begin position="1"/>
        <end position="69"/>
    </location>
</feature>
<comment type="similarity">
    <text evidence="1">Belongs to the taxilin family.</text>
</comment>
<dbReference type="Ensembl" id="ENSCSET00000014496.1">
    <property type="protein sequence ID" value="ENSCSEP00000014326.1"/>
    <property type="gene ID" value="ENSCSEG00000009219.1"/>
</dbReference>
<dbReference type="GeneID" id="103394642"/>
<feature type="compositionally biased region" description="Low complexity" evidence="3">
    <location>
        <begin position="473"/>
        <end position="483"/>
    </location>
</feature>
<protein>
    <submittedName>
        <fullName evidence="4">Taxilin alpha</fullName>
    </submittedName>
</protein>
<dbReference type="GO" id="GO:0019905">
    <property type="term" value="F:syntaxin binding"/>
    <property type="evidence" value="ECO:0007669"/>
    <property type="project" value="InterPro"/>
</dbReference>
<feature type="coiled-coil region" evidence="2">
    <location>
        <begin position="172"/>
        <end position="330"/>
    </location>
</feature>
<keyword evidence="5" id="KW-1185">Reference proteome</keyword>
<reference evidence="4" key="2">
    <citation type="submission" date="2025-08" db="UniProtKB">
        <authorList>
            <consortium name="Ensembl"/>
        </authorList>
    </citation>
    <scope>IDENTIFICATION</scope>
</reference>
<proteinExistence type="inferred from homology"/>
<accession>A0A3P8VM60</accession>